<sequence length="509" mass="49876">MSTGVVGTGTADSGPAPSPASTGATNTGAADNNAADTGPADSGARTDAAARHPALPGRAVRVLSVPLMVVAGGLLAVQSEVNGRLAAGLGAGPRAGIAAGAVSVGVGLLALLAATPLVPALRRGAAGFAVALRERRLRPRDAVGGVLGACFVASQGLAAPVVGVALFSVAVTAGQACSALLVDHVGLGPAGRRAVDGSRVAATALAVAAAGLGAGERLVAGVAWTTVLVTAVPLAAGAGLSVQQALNGRVARVVGPWAATLGNTAVGLVTLLLALAAGMFVTGRLDGVPDDPVLYVGGLLGLAFVALVSWLARVHGVLVLGLCVVAGQVLTAGAVQAALPPGPAAPTGPVPVALTLTGVLVALRRGAHRRGPVPGGRGVAEPAVRRPAAGGLVEDSDARRLALRMHEAFNARDVAAADGIFAPDFHSHPLRGGVDAVKAAWTAMFAADPEVRTVVEDVLVDGDRVALRSTVHRGGGTAGAGTTVLEVFRVAGGRIAELWGATAADRSPR</sequence>
<evidence type="ECO:0000256" key="1">
    <source>
        <dbReference type="SAM" id="MobiDB-lite"/>
    </source>
</evidence>
<gene>
    <name evidence="4" type="ORF">Kpho02_65920</name>
</gene>
<dbReference type="InterPro" id="IPR006750">
    <property type="entry name" value="YdcZ"/>
</dbReference>
<evidence type="ECO:0000313" key="5">
    <source>
        <dbReference type="Proteomes" id="UP001165041"/>
    </source>
</evidence>
<protein>
    <recommendedName>
        <fullName evidence="3">SnoaL-like domain-containing protein</fullName>
    </recommendedName>
</protein>
<accession>A0A9W6QDR4</accession>
<dbReference type="PANTHER" id="PTHR34821:SF2">
    <property type="entry name" value="INNER MEMBRANE PROTEIN YDCZ"/>
    <property type="match status" value="1"/>
</dbReference>
<dbReference type="EMBL" id="BSSA01000033">
    <property type="protein sequence ID" value="GLW74294.1"/>
    <property type="molecule type" value="Genomic_DNA"/>
</dbReference>
<feature type="region of interest" description="Disordered" evidence="1">
    <location>
        <begin position="1"/>
        <end position="49"/>
    </location>
</feature>
<dbReference type="InterPro" id="IPR032710">
    <property type="entry name" value="NTF2-like_dom_sf"/>
</dbReference>
<feature type="transmembrane region" description="Helical" evidence="2">
    <location>
        <begin position="254"/>
        <end position="281"/>
    </location>
</feature>
<dbReference type="AlphaFoldDB" id="A0A9W6QDR4"/>
<dbReference type="Pfam" id="PF04657">
    <property type="entry name" value="DMT_YdcZ"/>
    <property type="match status" value="2"/>
</dbReference>
<dbReference type="Gene3D" id="3.10.450.50">
    <property type="match status" value="1"/>
</dbReference>
<feature type="transmembrane region" description="Helical" evidence="2">
    <location>
        <begin position="345"/>
        <end position="363"/>
    </location>
</feature>
<feature type="compositionally biased region" description="Low complexity" evidence="1">
    <location>
        <begin position="19"/>
        <end position="41"/>
    </location>
</feature>
<name>A0A9W6QDR4_9ACTN</name>
<feature type="transmembrane region" description="Helical" evidence="2">
    <location>
        <begin position="59"/>
        <end position="77"/>
    </location>
</feature>
<dbReference type="InterPro" id="IPR037401">
    <property type="entry name" value="SnoaL-like"/>
</dbReference>
<feature type="transmembrane region" description="Helical" evidence="2">
    <location>
        <begin position="142"/>
        <end position="158"/>
    </location>
</feature>
<dbReference type="GO" id="GO:0005886">
    <property type="term" value="C:plasma membrane"/>
    <property type="evidence" value="ECO:0007669"/>
    <property type="project" value="TreeGrafter"/>
</dbReference>
<keyword evidence="2" id="KW-0472">Membrane</keyword>
<feature type="transmembrane region" description="Helical" evidence="2">
    <location>
        <begin position="293"/>
        <end position="312"/>
    </location>
</feature>
<dbReference type="PANTHER" id="PTHR34821">
    <property type="entry name" value="INNER MEMBRANE PROTEIN YDCZ"/>
    <property type="match status" value="1"/>
</dbReference>
<reference evidence="4" key="1">
    <citation type="submission" date="2023-02" db="EMBL/GenBank/DDBJ databases">
        <title>Kitasatospora phosalacinea NBRC 14627.</title>
        <authorList>
            <person name="Ichikawa N."/>
            <person name="Sato H."/>
            <person name="Tonouchi N."/>
        </authorList>
    </citation>
    <scope>NUCLEOTIDE SEQUENCE</scope>
    <source>
        <strain evidence="4">NBRC 14627</strain>
    </source>
</reference>
<feature type="transmembrane region" description="Helical" evidence="2">
    <location>
        <begin position="97"/>
        <end position="121"/>
    </location>
</feature>
<comment type="caution">
    <text evidence="4">The sequence shown here is derived from an EMBL/GenBank/DDBJ whole genome shotgun (WGS) entry which is preliminary data.</text>
</comment>
<organism evidence="4 5">
    <name type="scientific">Kitasatospora phosalacinea</name>
    <dbReference type="NCBI Taxonomy" id="2065"/>
    <lineage>
        <taxon>Bacteria</taxon>
        <taxon>Bacillati</taxon>
        <taxon>Actinomycetota</taxon>
        <taxon>Actinomycetes</taxon>
        <taxon>Kitasatosporales</taxon>
        <taxon>Streptomycetaceae</taxon>
        <taxon>Kitasatospora</taxon>
    </lineage>
</organism>
<dbReference type="SUPFAM" id="SSF54427">
    <property type="entry name" value="NTF2-like"/>
    <property type="match status" value="1"/>
</dbReference>
<feature type="transmembrane region" description="Helical" evidence="2">
    <location>
        <begin position="319"/>
        <end position="339"/>
    </location>
</feature>
<keyword evidence="2" id="KW-1133">Transmembrane helix</keyword>
<feature type="transmembrane region" description="Helical" evidence="2">
    <location>
        <begin position="221"/>
        <end position="242"/>
    </location>
</feature>
<dbReference type="Proteomes" id="UP001165041">
    <property type="component" value="Unassembled WGS sequence"/>
</dbReference>
<evidence type="ECO:0000259" key="3">
    <source>
        <dbReference type="Pfam" id="PF12680"/>
    </source>
</evidence>
<dbReference type="Pfam" id="PF12680">
    <property type="entry name" value="SnoaL_2"/>
    <property type="match status" value="1"/>
</dbReference>
<feature type="domain" description="SnoaL-like" evidence="3">
    <location>
        <begin position="404"/>
        <end position="497"/>
    </location>
</feature>
<evidence type="ECO:0000313" key="4">
    <source>
        <dbReference type="EMBL" id="GLW74294.1"/>
    </source>
</evidence>
<dbReference type="RefSeq" id="WP_285739893.1">
    <property type="nucleotide sequence ID" value="NZ_BSSA01000033.1"/>
</dbReference>
<keyword evidence="2" id="KW-0812">Transmembrane</keyword>
<evidence type="ECO:0000256" key="2">
    <source>
        <dbReference type="SAM" id="Phobius"/>
    </source>
</evidence>
<proteinExistence type="predicted"/>